<dbReference type="Pfam" id="PF06742">
    <property type="entry name" value="DUF1214"/>
    <property type="match status" value="1"/>
</dbReference>
<dbReference type="Pfam" id="PF06863">
    <property type="entry name" value="DUF1254"/>
    <property type="match status" value="1"/>
</dbReference>
<evidence type="ECO:0000256" key="1">
    <source>
        <dbReference type="SAM" id="SignalP"/>
    </source>
</evidence>
<reference evidence="4 5" key="1">
    <citation type="submission" date="2017-06" db="EMBL/GenBank/DDBJ databases">
        <title>Ant-infecting Ophiocordyceps genomes reveal a high diversity of potential behavioral manipulation genes and a possible major role for enterotoxins.</title>
        <authorList>
            <person name="De Bekker C."/>
            <person name="Evans H.C."/>
            <person name="Brachmann A."/>
            <person name="Hughes D.P."/>
        </authorList>
    </citation>
    <scope>NUCLEOTIDE SEQUENCE [LARGE SCALE GENOMIC DNA]</scope>
    <source>
        <strain evidence="4 5">Map64</strain>
    </source>
</reference>
<dbReference type="InterPro" id="IPR037050">
    <property type="entry name" value="DUF1254_sf"/>
</dbReference>
<feature type="signal peptide" evidence="1">
    <location>
        <begin position="1"/>
        <end position="19"/>
    </location>
</feature>
<feature type="domain" description="DUF1214" evidence="2">
    <location>
        <begin position="336"/>
        <end position="460"/>
    </location>
</feature>
<dbReference type="AlphaFoldDB" id="A0A2C5YAC4"/>
<evidence type="ECO:0000313" key="5">
    <source>
        <dbReference type="Proteomes" id="UP000226192"/>
    </source>
</evidence>
<dbReference type="InterPro" id="IPR037049">
    <property type="entry name" value="DUF1214_C_sf"/>
</dbReference>
<dbReference type="PANTHER" id="PTHR36509">
    <property type="entry name" value="BLL3101 PROTEIN"/>
    <property type="match status" value="1"/>
</dbReference>
<dbReference type="InterPro" id="IPR010679">
    <property type="entry name" value="DUF1254"/>
</dbReference>
<gene>
    <name evidence="4" type="ORF">CDD81_5352</name>
</gene>
<feature type="domain" description="DUF1254" evidence="3">
    <location>
        <begin position="60"/>
        <end position="197"/>
    </location>
</feature>
<proteinExistence type="predicted"/>
<comment type="caution">
    <text evidence="4">The sequence shown here is derived from an EMBL/GenBank/DDBJ whole genome shotgun (WGS) entry which is preliminary data.</text>
</comment>
<dbReference type="OrthoDB" id="2018906at2759"/>
<organism evidence="4 5">
    <name type="scientific">Ophiocordyceps australis</name>
    <dbReference type="NCBI Taxonomy" id="1399860"/>
    <lineage>
        <taxon>Eukaryota</taxon>
        <taxon>Fungi</taxon>
        <taxon>Dikarya</taxon>
        <taxon>Ascomycota</taxon>
        <taxon>Pezizomycotina</taxon>
        <taxon>Sordariomycetes</taxon>
        <taxon>Hypocreomycetidae</taxon>
        <taxon>Hypocreales</taxon>
        <taxon>Ophiocordycipitaceae</taxon>
        <taxon>Ophiocordyceps</taxon>
    </lineage>
</organism>
<dbReference type="Gene3D" id="2.60.120.600">
    <property type="entry name" value="Domain of unknown function DUF1214, C-terminal domain"/>
    <property type="match status" value="1"/>
</dbReference>
<dbReference type="PANTHER" id="PTHR36509:SF2">
    <property type="entry name" value="BLL3101 PROTEIN"/>
    <property type="match status" value="1"/>
</dbReference>
<keyword evidence="5" id="KW-1185">Reference proteome</keyword>
<dbReference type="SUPFAM" id="SSF160935">
    <property type="entry name" value="VPA0735-like"/>
    <property type="match status" value="1"/>
</dbReference>
<evidence type="ECO:0000259" key="2">
    <source>
        <dbReference type="Pfam" id="PF06742"/>
    </source>
</evidence>
<dbReference type="Proteomes" id="UP000226192">
    <property type="component" value="Unassembled WGS sequence"/>
</dbReference>
<evidence type="ECO:0000313" key="4">
    <source>
        <dbReference type="EMBL" id="PHH63904.1"/>
    </source>
</evidence>
<evidence type="ECO:0000259" key="3">
    <source>
        <dbReference type="Pfam" id="PF06863"/>
    </source>
</evidence>
<accession>A0A2C5YAC4</accession>
<keyword evidence="1" id="KW-0732">Signal</keyword>
<dbReference type="InterPro" id="IPR010621">
    <property type="entry name" value="DUF1214"/>
</dbReference>
<name>A0A2C5YAC4_9HYPO</name>
<feature type="chain" id="PRO_5012428702" description="DUF1254 domain-containing protein" evidence="1">
    <location>
        <begin position="20"/>
        <end position="481"/>
    </location>
</feature>
<protein>
    <recommendedName>
        <fullName evidence="6">DUF1254 domain-containing protein</fullName>
    </recommendedName>
</protein>
<dbReference type="Gene3D" id="2.60.40.1610">
    <property type="entry name" value="Domain of unknown function DUF1254"/>
    <property type="match status" value="1"/>
</dbReference>
<sequence>MRLLYTVLQTLLLSGSTYSACNKADTTVDEASEFSLIYGFPLLAYSNLVIPAFETGVGSNTFIKRTNLSGSDDKDVVRPNTDTLYAASLVDLALNDVIVTAPSITDRYWDLAFYDVYGNNYANVGTIKKTPSGKYHIRYAVEANEQPGLQLCDGDCADCKGFINSPTIYGYILTRILVRDNGTDLSKVHDLEDQFCIFPVARNCPHKRPAPPLSPDMFYASLSNDTATKIMQMTARIAPNNPARNISDQSRVDAMLDKAGIRNGVYTPPAGTDLAKADEQAKKAVAAHATKPENFVQVGNGWSSLVPSAQGDYYTDYKMRAFVANEGYLALVATEAVYPTHREPNGDLSLNVGPREAYLVTFVDDKPPLAPLGFWSMTTYTADQFLVPNSINQYSLGDRSNLTYPDGEPLYGGTTQKRAFQILVQPADAAPPSNWTSNWLPAPAGGGDFSLTFRIYGPTKAITNGSYTFPLLEKRSAITNS</sequence>
<evidence type="ECO:0008006" key="6">
    <source>
        <dbReference type="Google" id="ProtNLM"/>
    </source>
</evidence>
<dbReference type="EMBL" id="NJET01000040">
    <property type="protein sequence ID" value="PHH63904.1"/>
    <property type="molecule type" value="Genomic_DNA"/>
</dbReference>